<feature type="compositionally biased region" description="Basic and acidic residues" evidence="3">
    <location>
        <begin position="174"/>
        <end position="185"/>
    </location>
</feature>
<organism evidence="5">
    <name type="scientific">Guillardia theta (strain CCMP2712)</name>
    <name type="common">Cryptophyte</name>
    <dbReference type="NCBI Taxonomy" id="905079"/>
    <lineage>
        <taxon>Eukaryota</taxon>
        <taxon>Cryptophyceae</taxon>
        <taxon>Pyrenomonadales</taxon>
        <taxon>Geminigeraceae</taxon>
        <taxon>Guillardia</taxon>
    </lineage>
</organism>
<proteinExistence type="predicted"/>
<accession>L1J6M5</accession>
<dbReference type="InterPro" id="IPR000008">
    <property type="entry name" value="C2_dom"/>
</dbReference>
<keyword evidence="2" id="KW-0106">Calcium</keyword>
<keyword evidence="7" id="KW-1185">Reference proteome</keyword>
<evidence type="ECO:0000256" key="2">
    <source>
        <dbReference type="ARBA" id="ARBA00022837"/>
    </source>
</evidence>
<dbReference type="AlphaFoldDB" id="L1J6M5"/>
<dbReference type="PANTHER" id="PTHR45911:SF4">
    <property type="entry name" value="MULTIPLE C2 AND TRANSMEMBRANE DOMAIN-CONTAINING PROTEIN"/>
    <property type="match status" value="1"/>
</dbReference>
<evidence type="ECO:0000256" key="3">
    <source>
        <dbReference type="SAM" id="MobiDB-lite"/>
    </source>
</evidence>
<dbReference type="KEGG" id="gtt:GUITHDRAFT_153087"/>
<dbReference type="SMART" id="SM00239">
    <property type="entry name" value="C2"/>
    <property type="match status" value="1"/>
</dbReference>
<dbReference type="GO" id="GO:0005509">
    <property type="term" value="F:calcium ion binding"/>
    <property type="evidence" value="ECO:0007669"/>
    <property type="project" value="TreeGrafter"/>
</dbReference>
<dbReference type="InterPro" id="IPR035892">
    <property type="entry name" value="C2_domain_sf"/>
</dbReference>
<dbReference type="PROSITE" id="PS50004">
    <property type="entry name" value="C2"/>
    <property type="match status" value="1"/>
</dbReference>
<dbReference type="STRING" id="905079.L1J6M5"/>
<dbReference type="SUPFAM" id="SSF49562">
    <property type="entry name" value="C2 domain (Calcium/lipid-binding domain, CaLB)"/>
    <property type="match status" value="1"/>
</dbReference>
<protein>
    <recommendedName>
        <fullName evidence="4">C2 domain-containing protein</fullName>
    </recommendedName>
</protein>
<dbReference type="EnsemblProtists" id="EKX44193">
    <property type="protein sequence ID" value="EKX44193"/>
    <property type="gene ID" value="GUITHDRAFT_153087"/>
</dbReference>
<dbReference type="Gene3D" id="2.60.40.150">
    <property type="entry name" value="C2 domain"/>
    <property type="match status" value="1"/>
</dbReference>
<feature type="domain" description="C2" evidence="4">
    <location>
        <begin position="1"/>
        <end position="91"/>
    </location>
</feature>
<evidence type="ECO:0000313" key="6">
    <source>
        <dbReference type="EnsemblProtists" id="EKX44193"/>
    </source>
</evidence>
<feature type="region of interest" description="Disordered" evidence="3">
    <location>
        <begin position="115"/>
        <end position="195"/>
    </location>
</feature>
<dbReference type="GeneID" id="17300734"/>
<sequence>MDLIRSCDPYCVLYIDGHGDQQTHITETVPKSQTPHWNEKFVWDLYTDTRIVTISLWDRDNVTKDDLIGTVLVDLRDLEPNSFGKQLDLNLTNARKAKKLRNAKLQVIFQRRRDGETMDSIQEESAGEAGGSMNGSRKQQGEGPPDSINGNVEGKVEGKVEAANGKSGDEEVDSALREDIDKMTEELEDSLNLSD</sequence>
<keyword evidence="1" id="KW-0479">Metal-binding</keyword>
<dbReference type="HOGENOM" id="CLU_1398733_0_0_1"/>
<gene>
    <name evidence="5" type="ORF">GUITHDRAFT_153087</name>
</gene>
<reference evidence="5 7" key="1">
    <citation type="journal article" date="2012" name="Nature">
        <title>Algal genomes reveal evolutionary mosaicism and the fate of nucleomorphs.</title>
        <authorList>
            <consortium name="DOE Joint Genome Institute"/>
            <person name="Curtis B.A."/>
            <person name="Tanifuji G."/>
            <person name="Burki F."/>
            <person name="Gruber A."/>
            <person name="Irimia M."/>
            <person name="Maruyama S."/>
            <person name="Arias M.C."/>
            <person name="Ball S.G."/>
            <person name="Gile G.H."/>
            <person name="Hirakawa Y."/>
            <person name="Hopkins J.F."/>
            <person name="Kuo A."/>
            <person name="Rensing S.A."/>
            <person name="Schmutz J."/>
            <person name="Symeonidi A."/>
            <person name="Elias M."/>
            <person name="Eveleigh R.J."/>
            <person name="Herman E.K."/>
            <person name="Klute M.J."/>
            <person name="Nakayama T."/>
            <person name="Obornik M."/>
            <person name="Reyes-Prieto A."/>
            <person name="Armbrust E.V."/>
            <person name="Aves S.J."/>
            <person name="Beiko R.G."/>
            <person name="Coutinho P."/>
            <person name="Dacks J.B."/>
            <person name="Durnford D.G."/>
            <person name="Fast N.M."/>
            <person name="Green B.R."/>
            <person name="Grisdale C.J."/>
            <person name="Hempel F."/>
            <person name="Henrissat B."/>
            <person name="Hoppner M.P."/>
            <person name="Ishida K."/>
            <person name="Kim E."/>
            <person name="Koreny L."/>
            <person name="Kroth P.G."/>
            <person name="Liu Y."/>
            <person name="Malik S.B."/>
            <person name="Maier U.G."/>
            <person name="McRose D."/>
            <person name="Mock T."/>
            <person name="Neilson J.A."/>
            <person name="Onodera N.T."/>
            <person name="Poole A.M."/>
            <person name="Pritham E.J."/>
            <person name="Richards T.A."/>
            <person name="Rocap G."/>
            <person name="Roy S.W."/>
            <person name="Sarai C."/>
            <person name="Schaack S."/>
            <person name="Shirato S."/>
            <person name="Slamovits C.H."/>
            <person name="Spencer D.F."/>
            <person name="Suzuki S."/>
            <person name="Worden A.Z."/>
            <person name="Zauner S."/>
            <person name="Barry K."/>
            <person name="Bell C."/>
            <person name="Bharti A.K."/>
            <person name="Crow J.A."/>
            <person name="Grimwood J."/>
            <person name="Kramer R."/>
            <person name="Lindquist E."/>
            <person name="Lucas S."/>
            <person name="Salamov A."/>
            <person name="McFadden G.I."/>
            <person name="Lane C.E."/>
            <person name="Keeling P.J."/>
            <person name="Gray M.W."/>
            <person name="Grigoriev I.V."/>
            <person name="Archibald J.M."/>
        </authorList>
    </citation>
    <scope>NUCLEOTIDE SEQUENCE</scope>
    <source>
        <strain evidence="5 7">CCMP2712</strain>
    </source>
</reference>
<evidence type="ECO:0000259" key="4">
    <source>
        <dbReference type="PROSITE" id="PS50004"/>
    </source>
</evidence>
<evidence type="ECO:0000313" key="5">
    <source>
        <dbReference type="EMBL" id="EKX44193.1"/>
    </source>
</evidence>
<dbReference type="GO" id="GO:0016020">
    <property type="term" value="C:membrane"/>
    <property type="evidence" value="ECO:0007669"/>
    <property type="project" value="TreeGrafter"/>
</dbReference>
<dbReference type="RefSeq" id="XP_005831173.1">
    <property type="nucleotide sequence ID" value="XM_005831116.1"/>
</dbReference>
<dbReference type="CDD" id="cd00030">
    <property type="entry name" value="C2"/>
    <property type="match status" value="1"/>
</dbReference>
<evidence type="ECO:0000313" key="7">
    <source>
        <dbReference type="Proteomes" id="UP000011087"/>
    </source>
</evidence>
<reference evidence="6" key="3">
    <citation type="submission" date="2015-06" db="UniProtKB">
        <authorList>
            <consortium name="EnsemblProtists"/>
        </authorList>
    </citation>
    <scope>IDENTIFICATION</scope>
</reference>
<evidence type="ECO:0000256" key="1">
    <source>
        <dbReference type="ARBA" id="ARBA00022723"/>
    </source>
</evidence>
<dbReference type="EMBL" id="JH993006">
    <property type="protein sequence ID" value="EKX44193.1"/>
    <property type="molecule type" value="Genomic_DNA"/>
</dbReference>
<dbReference type="PaxDb" id="55529-EKX44193"/>
<name>L1J6M5_GUITC</name>
<dbReference type="OrthoDB" id="419768at2759"/>
<dbReference type="Pfam" id="PF00168">
    <property type="entry name" value="C2"/>
    <property type="match status" value="1"/>
</dbReference>
<reference evidence="7" key="2">
    <citation type="submission" date="2012-11" db="EMBL/GenBank/DDBJ databases">
        <authorList>
            <person name="Kuo A."/>
            <person name="Curtis B.A."/>
            <person name="Tanifuji G."/>
            <person name="Burki F."/>
            <person name="Gruber A."/>
            <person name="Irimia M."/>
            <person name="Maruyama S."/>
            <person name="Arias M.C."/>
            <person name="Ball S.G."/>
            <person name="Gile G.H."/>
            <person name="Hirakawa Y."/>
            <person name="Hopkins J.F."/>
            <person name="Rensing S.A."/>
            <person name="Schmutz J."/>
            <person name="Symeonidi A."/>
            <person name="Elias M."/>
            <person name="Eveleigh R.J."/>
            <person name="Herman E.K."/>
            <person name="Klute M.J."/>
            <person name="Nakayama T."/>
            <person name="Obornik M."/>
            <person name="Reyes-Prieto A."/>
            <person name="Armbrust E.V."/>
            <person name="Aves S.J."/>
            <person name="Beiko R.G."/>
            <person name="Coutinho P."/>
            <person name="Dacks J.B."/>
            <person name="Durnford D.G."/>
            <person name="Fast N.M."/>
            <person name="Green B.R."/>
            <person name="Grisdale C."/>
            <person name="Hempe F."/>
            <person name="Henrissat B."/>
            <person name="Hoppner M.P."/>
            <person name="Ishida K.-I."/>
            <person name="Kim E."/>
            <person name="Koreny L."/>
            <person name="Kroth P.G."/>
            <person name="Liu Y."/>
            <person name="Malik S.-B."/>
            <person name="Maier U.G."/>
            <person name="McRose D."/>
            <person name="Mock T."/>
            <person name="Neilson J.A."/>
            <person name="Onodera N.T."/>
            <person name="Poole A.M."/>
            <person name="Pritham E.J."/>
            <person name="Richards T.A."/>
            <person name="Rocap G."/>
            <person name="Roy S.W."/>
            <person name="Sarai C."/>
            <person name="Schaack S."/>
            <person name="Shirato S."/>
            <person name="Slamovits C.H."/>
            <person name="Spencer D.F."/>
            <person name="Suzuki S."/>
            <person name="Worden A.Z."/>
            <person name="Zauner S."/>
            <person name="Barry K."/>
            <person name="Bell C."/>
            <person name="Bharti A.K."/>
            <person name="Crow J.A."/>
            <person name="Grimwood J."/>
            <person name="Kramer R."/>
            <person name="Lindquist E."/>
            <person name="Lucas S."/>
            <person name="Salamov A."/>
            <person name="McFadden G.I."/>
            <person name="Lane C.E."/>
            <person name="Keeling P.J."/>
            <person name="Gray M.W."/>
            <person name="Grigoriev I.V."/>
            <person name="Archibald J.M."/>
        </authorList>
    </citation>
    <scope>NUCLEOTIDE SEQUENCE</scope>
    <source>
        <strain evidence="7">CCMP2712</strain>
    </source>
</reference>
<dbReference type="Proteomes" id="UP000011087">
    <property type="component" value="Unassembled WGS sequence"/>
</dbReference>
<dbReference type="PANTHER" id="PTHR45911">
    <property type="entry name" value="C2 DOMAIN-CONTAINING PROTEIN"/>
    <property type="match status" value="1"/>
</dbReference>